<dbReference type="PANTHER" id="PTHR48098:SF1">
    <property type="entry name" value="DIACYLGLYCEROL ACYLTRANSFERASE_MYCOLYLTRANSFERASE AG85A"/>
    <property type="match status" value="1"/>
</dbReference>
<evidence type="ECO:0000256" key="2">
    <source>
        <dbReference type="ARBA" id="ARBA00005874"/>
    </source>
</evidence>
<dbReference type="InterPro" id="IPR050583">
    <property type="entry name" value="Mycobacterial_A85_antigen"/>
</dbReference>
<feature type="chain" id="PRO_5039676190" description="Acyl-CoA:diacylglycerol acyltransferase" evidence="10">
    <location>
        <begin position="30"/>
        <end position="481"/>
    </location>
</feature>
<dbReference type="EC" id="2.3.1.122" evidence="3"/>
<evidence type="ECO:0000313" key="11">
    <source>
        <dbReference type="EMBL" id="AQQ14859.1"/>
    </source>
</evidence>
<dbReference type="PROSITE" id="PS51318">
    <property type="entry name" value="TAT"/>
    <property type="match status" value="1"/>
</dbReference>
<comment type="similarity">
    <text evidence="2">Belongs to the mycobacterial A85 antigen family.</text>
</comment>
<feature type="compositionally biased region" description="Low complexity" evidence="9">
    <location>
        <begin position="54"/>
        <end position="90"/>
    </location>
</feature>
<organism evidence="11 12">
    <name type="scientific">Corynebacterium glaucum</name>
    <dbReference type="NCBI Taxonomy" id="187491"/>
    <lineage>
        <taxon>Bacteria</taxon>
        <taxon>Bacillati</taxon>
        <taxon>Actinomycetota</taxon>
        <taxon>Actinomycetes</taxon>
        <taxon>Mycobacteriales</taxon>
        <taxon>Corynebacteriaceae</taxon>
        <taxon>Corynebacterium</taxon>
    </lineage>
</organism>
<dbReference type="InterPro" id="IPR029058">
    <property type="entry name" value="AB_hydrolase_fold"/>
</dbReference>
<dbReference type="Pfam" id="PF00756">
    <property type="entry name" value="Esterase"/>
    <property type="match status" value="1"/>
</dbReference>
<comment type="catalytic activity">
    <reaction evidence="1">
        <text>2 alpha,alpha'-trehalose 6-mycolate = alpha,alpha'-trehalose 6,6'-bismycolate + alpha,alpha-trehalose</text>
        <dbReference type="Rhea" id="RHEA:23472"/>
        <dbReference type="ChEBI" id="CHEBI:16551"/>
        <dbReference type="ChEBI" id="CHEBI:18195"/>
        <dbReference type="ChEBI" id="CHEBI:18234"/>
        <dbReference type="EC" id="2.3.1.122"/>
    </reaction>
</comment>
<feature type="compositionally biased region" description="Low complexity" evidence="9">
    <location>
        <begin position="109"/>
        <end position="119"/>
    </location>
</feature>
<sequence length="481" mass="52627" precursor="true">MQNSRRRLVALATAASLSLPLATVPAVSAQEPATPNVDASPAQPAAQLDVEEGAPIQPEAADAAPADAAPAQPEAAQPAPAQPSAASPAAKPTRSQNSESRTAEKRTSGSRFSRSNNSNTQPADIGRTLLYEFSQLPFISLTLLRILGGVFGSQSTQLLKDFQEPPANFPYPIDTSITSVSLVSREPATIYPRSEERRLERWTVASPSMGRNITVDVRLPQPTGEPAPTLVMLDGLPAPTYSGWLREWSGTDFDRVLGNENVTVVFPLDAEATWYTDWVNDDPVLGRQKWETFITQEFLPLLDAQPDINSNGKRAIAGLSMGATGAMNIANRHPDKFNAVIGLSGYYSTMDTNGRQAMQFVPGSRGANVDNMWGPYGSTEWRRHDITLNPYGLRNQAVYLVAATGGLYLNQYYSDATTRGLAMGSMMEVLAYESTQKLDKAMKKAGMRHQKVVYRDRGTHNWEIFRVELEDAWTHIRPALF</sequence>
<evidence type="ECO:0000313" key="12">
    <source>
        <dbReference type="Proteomes" id="UP000217209"/>
    </source>
</evidence>
<evidence type="ECO:0000256" key="8">
    <source>
        <dbReference type="ARBA" id="ARBA00048109"/>
    </source>
</evidence>
<evidence type="ECO:0000256" key="5">
    <source>
        <dbReference type="ARBA" id="ARBA00022679"/>
    </source>
</evidence>
<dbReference type="EC" id="2.3.1.20" evidence="4"/>
<evidence type="ECO:0000256" key="1">
    <source>
        <dbReference type="ARBA" id="ARBA00000697"/>
    </source>
</evidence>
<dbReference type="Gene3D" id="3.40.50.1820">
    <property type="entry name" value="alpha/beta hydrolase"/>
    <property type="match status" value="1"/>
</dbReference>
<dbReference type="GO" id="GO:0050348">
    <property type="term" value="F:trehalose O-mycolyltransferase activity"/>
    <property type="evidence" value="ECO:0007669"/>
    <property type="project" value="UniProtKB-EC"/>
</dbReference>
<dbReference type="InterPro" id="IPR006311">
    <property type="entry name" value="TAT_signal"/>
</dbReference>
<dbReference type="SUPFAM" id="SSF53474">
    <property type="entry name" value="alpha/beta-Hydrolases"/>
    <property type="match status" value="1"/>
</dbReference>
<feature type="region of interest" description="Disordered" evidence="9">
    <location>
        <begin position="28"/>
        <end position="123"/>
    </location>
</feature>
<protein>
    <recommendedName>
        <fullName evidence="7">Acyl-CoA:diacylglycerol acyltransferase</fullName>
        <ecNumber evidence="3">2.3.1.122</ecNumber>
        <ecNumber evidence="4">2.3.1.20</ecNumber>
    </recommendedName>
</protein>
<keyword evidence="5 11" id="KW-0808">Transferase</keyword>
<evidence type="ECO:0000256" key="7">
    <source>
        <dbReference type="ARBA" id="ARBA00032572"/>
    </source>
</evidence>
<dbReference type="OrthoDB" id="4510758at2"/>
<evidence type="ECO:0000256" key="10">
    <source>
        <dbReference type="SAM" id="SignalP"/>
    </source>
</evidence>
<dbReference type="GO" id="GO:0004144">
    <property type="term" value="F:diacylglycerol O-acyltransferase activity"/>
    <property type="evidence" value="ECO:0007669"/>
    <property type="project" value="UniProtKB-EC"/>
</dbReference>
<evidence type="ECO:0000256" key="6">
    <source>
        <dbReference type="ARBA" id="ARBA00023315"/>
    </source>
</evidence>
<evidence type="ECO:0000256" key="3">
    <source>
        <dbReference type="ARBA" id="ARBA00012820"/>
    </source>
</evidence>
<dbReference type="RefSeq" id="WP_095659638.1">
    <property type="nucleotide sequence ID" value="NZ_CP019688.1"/>
</dbReference>
<evidence type="ECO:0000256" key="4">
    <source>
        <dbReference type="ARBA" id="ARBA00013244"/>
    </source>
</evidence>
<dbReference type="KEGG" id="cgv:CGLAU_04425"/>
<feature type="signal peptide" evidence="10">
    <location>
        <begin position="1"/>
        <end position="29"/>
    </location>
</feature>
<dbReference type="AlphaFoldDB" id="A0A1Q2HVI3"/>
<reference evidence="11 12" key="1">
    <citation type="submission" date="2016-12" db="EMBL/GenBank/DDBJ databases">
        <authorList>
            <person name="Song W.-J."/>
            <person name="Kurnit D.M."/>
        </authorList>
    </citation>
    <scope>NUCLEOTIDE SEQUENCE [LARGE SCALE GENOMIC DNA]</scope>
    <source>
        <strain evidence="11 12">DSM 30827</strain>
    </source>
</reference>
<keyword evidence="6 11" id="KW-0012">Acyltransferase</keyword>
<dbReference type="Proteomes" id="UP000217209">
    <property type="component" value="Chromosome"/>
</dbReference>
<evidence type="ECO:0000256" key="9">
    <source>
        <dbReference type="SAM" id="MobiDB-lite"/>
    </source>
</evidence>
<keyword evidence="10" id="KW-0732">Signal</keyword>
<comment type="catalytic activity">
    <reaction evidence="8">
        <text>an acyl-CoA + a 1,2-diacyl-sn-glycerol = a triacyl-sn-glycerol + CoA</text>
        <dbReference type="Rhea" id="RHEA:10868"/>
        <dbReference type="ChEBI" id="CHEBI:17815"/>
        <dbReference type="ChEBI" id="CHEBI:57287"/>
        <dbReference type="ChEBI" id="CHEBI:58342"/>
        <dbReference type="ChEBI" id="CHEBI:64615"/>
        <dbReference type="EC" id="2.3.1.20"/>
    </reaction>
</comment>
<accession>A0A1Q2HVI3</accession>
<keyword evidence="12" id="KW-1185">Reference proteome</keyword>
<dbReference type="PANTHER" id="PTHR48098">
    <property type="entry name" value="ENTEROCHELIN ESTERASE-RELATED"/>
    <property type="match status" value="1"/>
</dbReference>
<proteinExistence type="inferred from homology"/>
<dbReference type="EMBL" id="CP019688">
    <property type="protein sequence ID" value="AQQ14859.1"/>
    <property type="molecule type" value="Genomic_DNA"/>
</dbReference>
<name>A0A1Q2HVI3_9CORY</name>
<gene>
    <name evidence="11" type="primary">fbpA3</name>
    <name evidence="11" type="ORF">CGLAU_04425</name>
</gene>
<dbReference type="InterPro" id="IPR000801">
    <property type="entry name" value="Esterase-like"/>
</dbReference>